<dbReference type="EMBL" id="KT624200">
    <property type="protein sequence ID" value="AMM44844.1"/>
    <property type="molecule type" value="Genomic_DNA"/>
</dbReference>
<dbReference type="Pfam" id="PF12322">
    <property type="entry name" value="T4_baseplate"/>
    <property type="match status" value="1"/>
</dbReference>
<organism evidence="1 2">
    <name type="scientific">Bacillus phage SP-15</name>
    <dbReference type="NCBI Taxonomy" id="1792032"/>
    <lineage>
        <taxon>Viruses</taxon>
        <taxon>Duplodnaviria</taxon>
        <taxon>Heunggongvirae</taxon>
        <taxon>Uroviricota</taxon>
        <taxon>Caudoviricetes</taxon>
        <taxon>Thornevirus</taxon>
        <taxon>Thornevirus SP15</taxon>
    </lineage>
</organism>
<gene>
    <name evidence="1" type="ORF">SP15_045</name>
</gene>
<sequence length="246" mass="28136">MAQYTEEHKLPSLGKINDINPIITLRNMTTAEEKLLLGSTSNALDQVLNSCIVEPAKLDVNSLISPDKHFILIKLRVLSYGPDYYVKHKCPSCGKLSEYKIDLDKLDVHYLDEDFTEPFDEFTLPVSNKKVALRLPRMSDLNDADAKARKFHKKFPDAKGDMAYVYRLIANIYSVDDDAEMTSIQLQNFVEELHTRDTAYIKNRMSKVKIGIDTTIFEECPNSACGEDVQFELPINSEFFHARFDD</sequence>
<keyword evidence="2" id="KW-1185">Reference proteome</keyword>
<dbReference type="Proteomes" id="UP000203261">
    <property type="component" value="Segment"/>
</dbReference>
<reference evidence="1 2" key="1">
    <citation type="submission" date="2015-08" db="EMBL/GenBank/DDBJ databases">
        <authorList>
            <person name="Babu N.S."/>
            <person name="Beckwith C.J."/>
            <person name="Beseler K.G."/>
            <person name="Brison A."/>
            <person name="Carone J.V."/>
            <person name="Caskin T.P."/>
            <person name="Diamond M."/>
            <person name="Durham M.E."/>
            <person name="Foxe J.M."/>
            <person name="Go M."/>
            <person name="Henderson B.A."/>
            <person name="Jones I.B."/>
            <person name="McGettigan J.A."/>
            <person name="Micheletti S.J."/>
            <person name="Nasrallah M.E."/>
            <person name="Ortiz D."/>
            <person name="Piller C.R."/>
            <person name="Privatt S.R."/>
            <person name="Schneider S.L."/>
            <person name="Sharp S."/>
            <person name="Smith T.C."/>
            <person name="Stanton J.D."/>
            <person name="Ullery H.E."/>
            <person name="Wilson R.J."/>
            <person name="Serrano M.G."/>
            <person name="Buck G."/>
            <person name="Lee V."/>
            <person name="Wang Y."/>
            <person name="Carvalho R."/>
            <person name="Voegtly L."/>
            <person name="Shi R."/>
            <person name="Duckworth R."/>
            <person name="Johnson A."/>
            <person name="Loviza R."/>
            <person name="Walstead R."/>
            <person name="Shah Z."/>
            <person name="Kiflezghi M."/>
            <person name="Wade K."/>
            <person name="Ball S.L."/>
            <person name="Bradley K.W."/>
            <person name="Asai D.J."/>
            <person name="Bowman C.A."/>
            <person name="Russell D.A."/>
            <person name="Pope W.H."/>
            <person name="Jacobs-Sera D."/>
            <person name="Hendrix R.W."/>
            <person name="Hatfull G.F."/>
        </authorList>
    </citation>
    <scope>NUCLEOTIDE SEQUENCE [LARGE SCALE GENOMIC DNA]</scope>
</reference>
<name>A0A127AX46_9CAUD</name>
<accession>A0A127AX46</accession>
<dbReference type="KEGG" id="vg:29125213"/>
<proteinExistence type="predicted"/>
<dbReference type="RefSeq" id="YP_009302433.1">
    <property type="nucleotide sequence ID" value="NC_031245.1"/>
</dbReference>
<evidence type="ECO:0000313" key="2">
    <source>
        <dbReference type="Proteomes" id="UP000203261"/>
    </source>
</evidence>
<evidence type="ECO:0000313" key="1">
    <source>
        <dbReference type="EMBL" id="AMM44844.1"/>
    </source>
</evidence>
<dbReference type="GeneID" id="29125213"/>
<protein>
    <submittedName>
        <fullName evidence="1">Baseplate hub subunit</fullName>
    </submittedName>
</protein>
<dbReference type="InterPro" id="IPR024364">
    <property type="entry name" value="Baseplate_phage_T4-like"/>
</dbReference>